<organism evidence="8 9">
    <name type="scientific">Tuber aestivum</name>
    <name type="common">summer truffle</name>
    <dbReference type="NCBI Taxonomy" id="59557"/>
    <lineage>
        <taxon>Eukaryota</taxon>
        <taxon>Fungi</taxon>
        <taxon>Dikarya</taxon>
        <taxon>Ascomycota</taxon>
        <taxon>Pezizomycotina</taxon>
        <taxon>Pezizomycetes</taxon>
        <taxon>Pezizales</taxon>
        <taxon>Tuberaceae</taxon>
        <taxon>Tuber</taxon>
    </lineage>
</organism>
<evidence type="ECO:0008006" key="10">
    <source>
        <dbReference type="Google" id="ProtNLM"/>
    </source>
</evidence>
<dbReference type="EMBL" id="LN891226">
    <property type="protein sequence ID" value="CUS07275.1"/>
    <property type="molecule type" value="Genomic_DNA"/>
</dbReference>
<feature type="region of interest" description="Disordered" evidence="6">
    <location>
        <begin position="292"/>
        <end position="312"/>
    </location>
</feature>
<dbReference type="Pfam" id="PF04117">
    <property type="entry name" value="Mpv17_PMP22"/>
    <property type="match status" value="1"/>
</dbReference>
<evidence type="ECO:0000256" key="1">
    <source>
        <dbReference type="ARBA" id="ARBA00004141"/>
    </source>
</evidence>
<dbReference type="AlphaFoldDB" id="A0A292PKQ8"/>
<evidence type="ECO:0000256" key="3">
    <source>
        <dbReference type="ARBA" id="ARBA00022692"/>
    </source>
</evidence>
<dbReference type="PANTHER" id="PTHR11266:SF50">
    <property type="entry name" value="VACUOLAR MEMBRANE PROTEIN YOR292C"/>
    <property type="match status" value="1"/>
</dbReference>
<keyword evidence="4 7" id="KW-1133">Transmembrane helix</keyword>
<gene>
    <name evidence="8" type="ORF">GSTUAT00008656001</name>
</gene>
<keyword evidence="5 7" id="KW-0472">Membrane</keyword>
<evidence type="ECO:0000313" key="8">
    <source>
        <dbReference type="EMBL" id="CUS07275.1"/>
    </source>
</evidence>
<feature type="transmembrane region" description="Helical" evidence="7">
    <location>
        <begin position="53"/>
        <end position="75"/>
    </location>
</feature>
<accession>A0A292PKQ8</accession>
<evidence type="ECO:0000256" key="4">
    <source>
        <dbReference type="ARBA" id="ARBA00022989"/>
    </source>
</evidence>
<dbReference type="GO" id="GO:0016020">
    <property type="term" value="C:membrane"/>
    <property type="evidence" value="ECO:0007669"/>
    <property type="project" value="UniProtKB-SubCell"/>
</dbReference>
<keyword evidence="9" id="KW-1185">Reference proteome</keyword>
<dbReference type="PANTHER" id="PTHR11266">
    <property type="entry name" value="PEROXISOMAL MEMBRANE PROTEIN 2, PXMP2 MPV17"/>
    <property type="match status" value="1"/>
</dbReference>
<dbReference type="Proteomes" id="UP001412239">
    <property type="component" value="Unassembled WGS sequence"/>
</dbReference>
<comment type="similarity">
    <text evidence="2">Belongs to the peroxisomal membrane protein PXMP2/4 family.</text>
</comment>
<reference evidence="8" key="1">
    <citation type="submission" date="2015-10" db="EMBL/GenBank/DDBJ databases">
        <authorList>
            <person name="Regsiter A."/>
            <person name="william w."/>
        </authorList>
    </citation>
    <scope>NUCLEOTIDE SEQUENCE</scope>
    <source>
        <strain evidence="8">Montdore</strain>
    </source>
</reference>
<evidence type="ECO:0000256" key="5">
    <source>
        <dbReference type="ARBA" id="ARBA00023136"/>
    </source>
</evidence>
<feature type="non-terminal residue" evidence="8">
    <location>
        <position position="352"/>
    </location>
</feature>
<evidence type="ECO:0000256" key="2">
    <source>
        <dbReference type="ARBA" id="ARBA00006824"/>
    </source>
</evidence>
<sequence length="352" mass="39567">MASSDRLRLIRSARNYHICGRVPLVNVVALFIEVAGLARVAMQYDLHFGSKPILTMMITNSLLNGVADTIAQTATTIRAKNRRPRDLGKKDSISIEIHELNEKGPLPTHRAELLTSTPPPLDFERLVRYMAWGFLIAPLLFKWFGFLSDTFPITPTSRTAPALWRVAIDQLIFSPISLAVFFTYMTLAEGGGKKAVIRKFDMVYLSALKSNYILWPAVQILNFRVVPLSLQLVSLEPYFTQRGASKLTFYICSLLPRPLESPGQCTFRSPTMPRINCPLYIPVSLPVDSAQESLKDSPIPNPPTSPTLTASRLSKKKKKKTSLLSFHPHPFHFPRFPFWGPIICIYGGIRAR</sequence>
<evidence type="ECO:0000256" key="6">
    <source>
        <dbReference type="SAM" id="MobiDB-lite"/>
    </source>
</evidence>
<feature type="transmembrane region" description="Helical" evidence="7">
    <location>
        <begin position="129"/>
        <end position="147"/>
    </location>
</feature>
<name>A0A292PKQ8_9PEZI</name>
<dbReference type="InterPro" id="IPR007248">
    <property type="entry name" value="Mpv17_PMP22"/>
</dbReference>
<feature type="transmembrane region" description="Helical" evidence="7">
    <location>
        <begin position="21"/>
        <end position="41"/>
    </location>
</feature>
<feature type="transmembrane region" description="Helical" evidence="7">
    <location>
        <begin position="167"/>
        <end position="188"/>
    </location>
</feature>
<evidence type="ECO:0000313" key="9">
    <source>
        <dbReference type="Proteomes" id="UP001412239"/>
    </source>
</evidence>
<dbReference type="GO" id="GO:0005739">
    <property type="term" value="C:mitochondrion"/>
    <property type="evidence" value="ECO:0007669"/>
    <property type="project" value="TreeGrafter"/>
</dbReference>
<comment type="subcellular location">
    <subcellularLocation>
        <location evidence="1">Membrane</location>
        <topology evidence="1">Multi-pass membrane protein</topology>
    </subcellularLocation>
</comment>
<proteinExistence type="inferred from homology"/>
<evidence type="ECO:0000256" key="7">
    <source>
        <dbReference type="SAM" id="Phobius"/>
    </source>
</evidence>
<protein>
    <recommendedName>
        <fullName evidence="10">Protein sym1</fullName>
    </recommendedName>
</protein>
<keyword evidence="3 7" id="KW-0812">Transmembrane</keyword>